<protein>
    <recommendedName>
        <fullName evidence="3">IS630 family transposase</fullName>
    </recommendedName>
</protein>
<gene>
    <name evidence="1" type="ORF">C1881_08635</name>
</gene>
<dbReference type="EMBL" id="PPTO01000015">
    <property type="protein sequence ID" value="RDB56407.1"/>
    <property type="molecule type" value="Genomic_DNA"/>
</dbReference>
<evidence type="ECO:0008006" key="3">
    <source>
        <dbReference type="Google" id="ProtNLM"/>
    </source>
</evidence>
<evidence type="ECO:0000313" key="2">
    <source>
        <dbReference type="Proteomes" id="UP000253975"/>
    </source>
</evidence>
<reference evidence="1 2" key="1">
    <citation type="journal article" date="2018" name="Elife">
        <title>Discovery and characterization of a prevalent human gut bacterial enzyme sufficient for the inactivation of a family of plant toxins.</title>
        <authorList>
            <person name="Koppel N."/>
            <person name="Bisanz J.E."/>
            <person name="Pandelia M.E."/>
            <person name="Turnbaugh P.J."/>
            <person name="Balskus E.P."/>
        </authorList>
    </citation>
    <scope>NUCLEOTIDE SEQUENCE [LARGE SCALE GENOMIC DNA]</scope>
    <source>
        <strain evidence="1 2">OB21 GAM31</strain>
    </source>
</reference>
<name>A0A369LCL8_9ACTN</name>
<dbReference type="AlphaFoldDB" id="A0A369LCL8"/>
<proteinExistence type="predicted"/>
<evidence type="ECO:0000313" key="1">
    <source>
        <dbReference type="EMBL" id="RDB56407.1"/>
    </source>
</evidence>
<dbReference type="RefSeq" id="WP_114616124.1">
    <property type="nucleotide sequence ID" value="NZ_PPTO01000015.1"/>
</dbReference>
<accession>A0A369LCL8</accession>
<organism evidence="1 2">
    <name type="scientific">Slackia isoflavoniconvertens</name>
    <dbReference type="NCBI Taxonomy" id="572010"/>
    <lineage>
        <taxon>Bacteria</taxon>
        <taxon>Bacillati</taxon>
        <taxon>Actinomycetota</taxon>
        <taxon>Coriobacteriia</taxon>
        <taxon>Eggerthellales</taxon>
        <taxon>Eggerthellaceae</taxon>
        <taxon>Slackia</taxon>
    </lineage>
</organism>
<sequence length="64" mass="7016">MYSKEDRERILADLPKHSRYPEATRREALSLLRKGLGPAAASRRLGVSSDSVVASWSRKTAGGC</sequence>
<comment type="caution">
    <text evidence="1">The sequence shown here is derived from an EMBL/GenBank/DDBJ whole genome shotgun (WGS) entry which is preliminary data.</text>
</comment>
<dbReference type="Proteomes" id="UP000253975">
    <property type="component" value="Unassembled WGS sequence"/>
</dbReference>